<evidence type="ECO:0000256" key="1">
    <source>
        <dbReference type="ARBA" id="ARBA00007118"/>
    </source>
</evidence>
<dbReference type="Gene3D" id="3.40.109.10">
    <property type="entry name" value="NADH Oxidase"/>
    <property type="match status" value="1"/>
</dbReference>
<comment type="caution">
    <text evidence="10">The sequence shown here is derived from an EMBL/GenBank/DDBJ whole genome shotgun (WGS) entry which is preliminary data.</text>
</comment>
<dbReference type="PANTHER" id="PTHR43821">
    <property type="entry name" value="NAD(P)H NITROREDUCTASE YDJA-RELATED"/>
    <property type="match status" value="1"/>
</dbReference>
<evidence type="ECO:0000256" key="8">
    <source>
        <dbReference type="PIRSR" id="PIRSR000232-1"/>
    </source>
</evidence>
<keyword evidence="6 7" id="KW-0520">NAD</keyword>
<dbReference type="CDD" id="cd02135">
    <property type="entry name" value="YdjA-like"/>
    <property type="match status" value="1"/>
</dbReference>
<dbReference type="PIRSF" id="PIRSF000232">
    <property type="entry name" value="YdjA"/>
    <property type="match status" value="1"/>
</dbReference>
<evidence type="ECO:0000313" key="10">
    <source>
        <dbReference type="EMBL" id="OUR83872.1"/>
    </source>
</evidence>
<reference evidence="11" key="1">
    <citation type="journal article" date="2017" name="Proc. Natl. Acad. Sci. U.S.A.">
        <title>Simulation of Deepwater Horizon oil plume reveals substrate specialization within a complex community of hydrocarbon degraders.</title>
        <authorList>
            <person name="Hu P."/>
            <person name="Dubinsky E.A."/>
            <person name="Probst A.J."/>
            <person name="Wang J."/>
            <person name="Sieber C.M.K."/>
            <person name="Tom L.M."/>
            <person name="Gardinali P."/>
            <person name="Banfield J.F."/>
            <person name="Atlas R.M."/>
            <person name="Andersen G.L."/>
        </authorList>
    </citation>
    <scope>NUCLEOTIDE SEQUENCE [LARGE SCALE GENOMIC DNA]</scope>
</reference>
<dbReference type="InterPro" id="IPR026021">
    <property type="entry name" value="YdjA-like"/>
</dbReference>
<feature type="binding site" evidence="8">
    <location>
        <position position="39"/>
    </location>
    <ligand>
        <name>FMN</name>
        <dbReference type="ChEBI" id="CHEBI:58210"/>
        <note>ligand shared between dimeric partners</note>
    </ligand>
</feature>
<keyword evidence="2 7" id="KW-0285">Flavoprotein</keyword>
<comment type="cofactor">
    <cofactor evidence="8">
        <name>FMN</name>
        <dbReference type="ChEBI" id="CHEBI:58210"/>
    </cofactor>
    <text evidence="8">Binds 1 FMN per subunit.</text>
</comment>
<feature type="domain" description="Nitroreductase" evidence="9">
    <location>
        <begin position="18"/>
        <end position="176"/>
    </location>
</feature>
<evidence type="ECO:0000256" key="6">
    <source>
        <dbReference type="ARBA" id="ARBA00023027"/>
    </source>
</evidence>
<dbReference type="PANTHER" id="PTHR43821:SF1">
    <property type="entry name" value="NAD(P)H NITROREDUCTASE YDJA-RELATED"/>
    <property type="match status" value="1"/>
</dbReference>
<dbReference type="GO" id="GO:0016491">
    <property type="term" value="F:oxidoreductase activity"/>
    <property type="evidence" value="ECO:0007669"/>
    <property type="project" value="UniProtKB-UniRule"/>
</dbReference>
<dbReference type="EMBL" id="MAAF01000025">
    <property type="protein sequence ID" value="OUR83872.1"/>
    <property type="molecule type" value="Genomic_DNA"/>
</dbReference>
<evidence type="ECO:0000256" key="5">
    <source>
        <dbReference type="ARBA" id="ARBA00023002"/>
    </source>
</evidence>
<evidence type="ECO:0000259" key="9">
    <source>
        <dbReference type="Pfam" id="PF00881"/>
    </source>
</evidence>
<gene>
    <name evidence="10" type="ORF">A9Q75_04440</name>
</gene>
<dbReference type="InterPro" id="IPR052530">
    <property type="entry name" value="NAD(P)H_nitroreductase"/>
</dbReference>
<keyword evidence="4 7" id="KW-0521">NADP</keyword>
<evidence type="ECO:0000256" key="4">
    <source>
        <dbReference type="ARBA" id="ARBA00022857"/>
    </source>
</evidence>
<dbReference type="Pfam" id="PF00881">
    <property type="entry name" value="Nitroreductase"/>
    <property type="match status" value="1"/>
</dbReference>
<evidence type="ECO:0000313" key="11">
    <source>
        <dbReference type="Proteomes" id="UP000243053"/>
    </source>
</evidence>
<feature type="binding site" evidence="8">
    <location>
        <position position="35"/>
    </location>
    <ligand>
        <name>FMN</name>
        <dbReference type="ChEBI" id="CHEBI:58210"/>
        <note>ligand shared between dimeric partners</note>
    </ligand>
</feature>
<dbReference type="InterPro" id="IPR000415">
    <property type="entry name" value="Nitroreductase-like"/>
</dbReference>
<dbReference type="AlphaFoldDB" id="A0A1Y5EMD5"/>
<dbReference type="InterPro" id="IPR029479">
    <property type="entry name" value="Nitroreductase"/>
</dbReference>
<comment type="similarity">
    <text evidence="1 7">Belongs to the nitroreductase family.</text>
</comment>
<protein>
    <recommendedName>
        <fullName evidence="7">Putative NAD(P)H nitroreductase</fullName>
        <ecNumber evidence="7">1.-.-.-</ecNumber>
    </recommendedName>
</protein>
<name>A0A1Y5EMD5_COLPS</name>
<dbReference type="EC" id="1.-.-.-" evidence="7"/>
<evidence type="ECO:0000256" key="7">
    <source>
        <dbReference type="PIRNR" id="PIRNR000232"/>
    </source>
</evidence>
<sequence>MDAIELLLQRQSTPVLIDPAPTEADLTTLLSAGMRVPDHGGLKPWHFHVITGQGLQRLSELYVEATTINIASQTGLIEGASIDEQALSEKMAKVAKMPFRAPMIIVISTQYVEHNKVPKQEQLVAAGCCVQAMQMAAFSLGYGAMWRTGDLAYNDTVKQGLGLEEGNDIAGFLYIGTPKKVCNTKPAKSYQDNVTFWQ</sequence>
<dbReference type="SUPFAM" id="SSF55469">
    <property type="entry name" value="FMN-dependent nitroreductase-like"/>
    <property type="match status" value="1"/>
</dbReference>
<keyword evidence="3 7" id="KW-0288">FMN</keyword>
<evidence type="ECO:0000256" key="2">
    <source>
        <dbReference type="ARBA" id="ARBA00022630"/>
    </source>
</evidence>
<evidence type="ECO:0000256" key="3">
    <source>
        <dbReference type="ARBA" id="ARBA00022643"/>
    </source>
</evidence>
<keyword evidence="5 7" id="KW-0560">Oxidoreductase</keyword>
<accession>A0A1Y5EMD5</accession>
<feature type="binding site" description="in other chain" evidence="8">
    <location>
        <begin position="10"/>
        <end position="12"/>
    </location>
    <ligand>
        <name>FMN</name>
        <dbReference type="ChEBI" id="CHEBI:58210"/>
        <note>ligand shared between dimeric partners</note>
    </ligand>
</feature>
<dbReference type="Proteomes" id="UP000243053">
    <property type="component" value="Unassembled WGS sequence"/>
</dbReference>
<organism evidence="10 11">
    <name type="scientific">Colwellia psychrerythraea</name>
    <name type="common">Vibrio psychroerythus</name>
    <dbReference type="NCBI Taxonomy" id="28229"/>
    <lineage>
        <taxon>Bacteria</taxon>
        <taxon>Pseudomonadati</taxon>
        <taxon>Pseudomonadota</taxon>
        <taxon>Gammaproteobacteria</taxon>
        <taxon>Alteromonadales</taxon>
        <taxon>Colwelliaceae</taxon>
        <taxon>Colwellia</taxon>
    </lineage>
</organism>
<feature type="binding site" description="in other chain" evidence="8">
    <location>
        <begin position="146"/>
        <end position="148"/>
    </location>
    <ligand>
        <name>FMN</name>
        <dbReference type="ChEBI" id="CHEBI:58210"/>
        <note>ligand shared between dimeric partners</note>
    </ligand>
</feature>
<proteinExistence type="inferred from homology"/>